<protein>
    <submittedName>
        <fullName evidence="7">Uncharacterized protein</fullName>
    </submittedName>
</protein>
<dbReference type="AlphaFoldDB" id="A0AAV2IPS0"/>
<keyword evidence="8" id="KW-1185">Reference proteome</keyword>
<evidence type="ECO:0000313" key="7">
    <source>
        <dbReference type="EMBL" id="CAL1547276.1"/>
    </source>
</evidence>
<keyword evidence="6" id="KW-0732">Signal</keyword>
<name>A0AAV2IPS0_LYMST</name>
<evidence type="ECO:0000313" key="8">
    <source>
        <dbReference type="Proteomes" id="UP001497497"/>
    </source>
</evidence>
<dbReference type="GO" id="GO:0016020">
    <property type="term" value="C:membrane"/>
    <property type="evidence" value="ECO:0007669"/>
    <property type="project" value="UniProtKB-SubCell"/>
</dbReference>
<dbReference type="Proteomes" id="UP001497497">
    <property type="component" value="Unassembled WGS sequence"/>
</dbReference>
<evidence type="ECO:0000256" key="5">
    <source>
        <dbReference type="ARBA" id="ARBA00023136"/>
    </source>
</evidence>
<reference evidence="7 8" key="1">
    <citation type="submission" date="2024-04" db="EMBL/GenBank/DDBJ databases">
        <authorList>
            <consortium name="Genoscope - CEA"/>
            <person name="William W."/>
        </authorList>
    </citation>
    <scope>NUCLEOTIDE SEQUENCE [LARGE SCALE GENOMIC DNA]</scope>
</reference>
<feature type="chain" id="PRO_5043416067" evidence="6">
    <location>
        <begin position="17"/>
        <end position="781"/>
    </location>
</feature>
<evidence type="ECO:0000256" key="6">
    <source>
        <dbReference type="SAM" id="SignalP"/>
    </source>
</evidence>
<sequence>MPWAILWTTLCTVCLASDTGSGLVVDINNDGSYRLVVNDAPWLASGYTFFNNNRNQYSTFDKSLKLVTTARSSGKDNFGLWVSTEFNYQAGSLPVRTSIKVYVKPQLPLVIFSQKYLDTATKTADEKTDNVISSFPSFKTFTNRNVDLGYLAYGGYMVGYSKMSMGRWKSDSSFATGVEGGPLVIFDNSTNALVISPLSQFMAASNQFSKTKQEISYGIMGPVDNVPSNYSIDFIVYYSDKGINQAMQGWGQFLKTFYQKDLYHRISGISLNYLGYWTDNVFLVYLKFLIFFMCDIQCPGAYYYYNTETNKNYETTILDVVNYIKDQKIPFRYTQYDSWWYQKGHITGALSWTPRTDLIPDGFKYLSDQTGLPFACHNKFWDNQTLYAKFNGGHYNFISDTTTGMAYPEDDQFWLDIFNMTQQWGPFIMYEQDWMSQQTDHCHAMLSDVSFGRRWLISMGKGAEAYGNIGIQYCTASSRHILQSLEIFTVSQARASTDYSPGGKQWDIGITSMFADAVGLAPSKDTFWTTEVQPGSPYGEKQENKTKLNSVITTLSTGPVGPGDGIGYIDLTVLMRCCDSFGKILQPSKPATAVDDQIKKKAFSSYPGPDGEVYTTFSNISGLIFGIVLAADLSNSYDLTPSSGWTFGQLPTSVVYSGTDPTKLPVPFSESAPLSLGPSCSDVNFCLYYTSPVLQLGNGTKIVLLGEPDKWVPLSSKRFSSIQSKSGDVTVILGVNAHETVTFNFLIDIEPIQTIICDNSQGPSSAYASRISIARRSCTLV</sequence>
<evidence type="ECO:0000256" key="1">
    <source>
        <dbReference type="ARBA" id="ARBA00004141"/>
    </source>
</evidence>
<proteinExistence type="inferred from homology"/>
<dbReference type="EMBL" id="CAXITT010000936">
    <property type="protein sequence ID" value="CAL1547276.1"/>
    <property type="molecule type" value="Genomic_DNA"/>
</dbReference>
<accession>A0AAV2IPS0</accession>
<gene>
    <name evidence="7" type="ORF">GSLYS_00020601001</name>
</gene>
<feature type="signal peptide" evidence="6">
    <location>
        <begin position="1"/>
        <end position="16"/>
    </location>
</feature>
<evidence type="ECO:0000256" key="2">
    <source>
        <dbReference type="ARBA" id="ARBA00008458"/>
    </source>
</evidence>
<evidence type="ECO:0000256" key="3">
    <source>
        <dbReference type="ARBA" id="ARBA00022692"/>
    </source>
</evidence>
<dbReference type="GO" id="GO:0004521">
    <property type="term" value="F:RNA endonuclease activity"/>
    <property type="evidence" value="ECO:0007669"/>
    <property type="project" value="InterPro"/>
</dbReference>
<comment type="subcellular location">
    <subcellularLocation>
        <location evidence="1">Membrane</location>
        <topology evidence="1">Multi-pass membrane protein</topology>
    </subcellularLocation>
</comment>
<keyword evidence="4" id="KW-1133">Transmembrane helix</keyword>
<dbReference type="InterPro" id="IPR026770">
    <property type="entry name" value="RNase_K"/>
</dbReference>
<comment type="similarity">
    <text evidence="2">Belongs to the RNase K family.</text>
</comment>
<keyword evidence="5" id="KW-0472">Membrane</keyword>
<keyword evidence="3" id="KW-0812">Transmembrane</keyword>
<comment type="caution">
    <text evidence="7">The sequence shown here is derived from an EMBL/GenBank/DDBJ whole genome shotgun (WGS) entry which is preliminary data.</text>
</comment>
<dbReference type="PANTHER" id="PTHR31733">
    <property type="entry name" value="RIBONUCLEASE KAPPA"/>
    <property type="match status" value="1"/>
</dbReference>
<organism evidence="7 8">
    <name type="scientific">Lymnaea stagnalis</name>
    <name type="common">Great pond snail</name>
    <name type="synonym">Helix stagnalis</name>
    <dbReference type="NCBI Taxonomy" id="6523"/>
    <lineage>
        <taxon>Eukaryota</taxon>
        <taxon>Metazoa</taxon>
        <taxon>Spiralia</taxon>
        <taxon>Lophotrochozoa</taxon>
        <taxon>Mollusca</taxon>
        <taxon>Gastropoda</taxon>
        <taxon>Heterobranchia</taxon>
        <taxon>Euthyneura</taxon>
        <taxon>Panpulmonata</taxon>
        <taxon>Hygrophila</taxon>
        <taxon>Lymnaeoidea</taxon>
        <taxon>Lymnaeidae</taxon>
        <taxon>Lymnaea</taxon>
    </lineage>
</organism>
<evidence type="ECO:0000256" key="4">
    <source>
        <dbReference type="ARBA" id="ARBA00022989"/>
    </source>
</evidence>